<dbReference type="EMBL" id="SNSC02000003">
    <property type="protein sequence ID" value="TID25661.1"/>
    <property type="molecule type" value="Genomic_DNA"/>
</dbReference>
<name>A0A4Z1PIU2_9PEZI</name>
<feature type="transmembrane region" description="Helical" evidence="2">
    <location>
        <begin position="85"/>
        <end position="113"/>
    </location>
</feature>
<keyword evidence="2" id="KW-1133">Transmembrane helix</keyword>
<dbReference type="GO" id="GO:0000139">
    <property type="term" value="C:Golgi membrane"/>
    <property type="evidence" value="ECO:0007669"/>
    <property type="project" value="TreeGrafter"/>
</dbReference>
<evidence type="ECO:0008006" key="5">
    <source>
        <dbReference type="Google" id="ProtNLM"/>
    </source>
</evidence>
<accession>A0A4Z1PIU2</accession>
<dbReference type="OrthoDB" id="3338076at2759"/>
<proteinExistence type="predicted"/>
<sequence>MARLPPFKVPRPTKFLGFLSLRNGTQLILLAHVINKVSGFYGILALFTGYPISWLQLSMYIYSLVNLFIAVYLSEHVKAGSAWHCIAFAQLYAVDSVINAAYTCFFAVAWFMVLASSDNKSKAPGAKTIDATSGFTSPQYNVSHVEVSASPAGMKGQDAIASGYPATGNATGGEGLLSALMGPGSMMSVFIICAFVALRFYAVFVVMAYARQMLHHHIQVSSTHNYNLYDGSRSSDLAENPFDEHKEDGQAWKGKLGRFMVGLGPNYWLGRDEEDDIWMRNMGSKFKRSGDQSPSVGERERRRRSGTGPSKPLPE</sequence>
<keyword evidence="4" id="KW-1185">Reference proteome</keyword>
<dbReference type="AlphaFoldDB" id="A0A4Z1PIU2"/>
<comment type="caution">
    <text evidence="3">The sequence shown here is derived from an EMBL/GenBank/DDBJ whole genome shotgun (WGS) entry which is preliminary data.</text>
</comment>
<evidence type="ECO:0000256" key="1">
    <source>
        <dbReference type="SAM" id="MobiDB-lite"/>
    </source>
</evidence>
<dbReference type="GO" id="GO:0070917">
    <property type="term" value="F:inositol phosphoceramide synthase regulator activity"/>
    <property type="evidence" value="ECO:0007669"/>
    <property type="project" value="InterPro"/>
</dbReference>
<dbReference type="InterPro" id="IPR013862">
    <property type="entry name" value="Kei1"/>
</dbReference>
<evidence type="ECO:0000256" key="2">
    <source>
        <dbReference type="SAM" id="Phobius"/>
    </source>
</evidence>
<protein>
    <recommendedName>
        <fullName evidence="5">DUF1753-domain-containing protein</fullName>
    </recommendedName>
</protein>
<dbReference type="PANTHER" id="PTHR28077">
    <property type="entry name" value="INOSITOL PHOSPHORYLCERAMIDE SYNTHASE REGULATORY SUBUNIT KEI1"/>
    <property type="match status" value="1"/>
</dbReference>
<feature type="region of interest" description="Disordered" evidence="1">
    <location>
        <begin position="283"/>
        <end position="315"/>
    </location>
</feature>
<keyword evidence="2" id="KW-0812">Transmembrane</keyword>
<dbReference type="Pfam" id="PF08552">
    <property type="entry name" value="Kei1"/>
    <property type="match status" value="1"/>
</dbReference>
<evidence type="ECO:0000313" key="3">
    <source>
        <dbReference type="EMBL" id="TID25661.1"/>
    </source>
</evidence>
<feature type="transmembrane region" description="Helical" evidence="2">
    <location>
        <begin position="53"/>
        <end position="73"/>
    </location>
</feature>
<evidence type="ECO:0000313" key="4">
    <source>
        <dbReference type="Proteomes" id="UP000298493"/>
    </source>
</evidence>
<reference evidence="3 4" key="1">
    <citation type="submission" date="2019-04" db="EMBL/GenBank/DDBJ databases">
        <title>High contiguity whole genome sequence and gene annotation resource for two Venturia nashicola isolates.</title>
        <authorList>
            <person name="Prokchorchik M."/>
            <person name="Won K."/>
            <person name="Lee Y."/>
            <person name="Choi E.D."/>
            <person name="Segonzac C."/>
            <person name="Sohn K.H."/>
        </authorList>
    </citation>
    <scope>NUCLEOTIDE SEQUENCE [LARGE SCALE GENOMIC DNA]</scope>
    <source>
        <strain evidence="3 4">PRI2</strain>
    </source>
</reference>
<feature type="transmembrane region" description="Helical" evidence="2">
    <location>
        <begin position="27"/>
        <end position="47"/>
    </location>
</feature>
<organism evidence="3 4">
    <name type="scientific">Venturia nashicola</name>
    <dbReference type="NCBI Taxonomy" id="86259"/>
    <lineage>
        <taxon>Eukaryota</taxon>
        <taxon>Fungi</taxon>
        <taxon>Dikarya</taxon>
        <taxon>Ascomycota</taxon>
        <taxon>Pezizomycotina</taxon>
        <taxon>Dothideomycetes</taxon>
        <taxon>Pleosporomycetidae</taxon>
        <taxon>Venturiales</taxon>
        <taxon>Venturiaceae</taxon>
        <taxon>Venturia</taxon>
    </lineage>
</organism>
<dbReference type="GO" id="GO:0006673">
    <property type="term" value="P:inositol phosphoceramide metabolic process"/>
    <property type="evidence" value="ECO:0007669"/>
    <property type="project" value="InterPro"/>
</dbReference>
<dbReference type="GO" id="GO:0070916">
    <property type="term" value="C:inositol phosphoceramide synthase complex"/>
    <property type="evidence" value="ECO:0007669"/>
    <property type="project" value="TreeGrafter"/>
</dbReference>
<gene>
    <name evidence="3" type="ORF">E6O75_ATG03524</name>
</gene>
<keyword evidence="2" id="KW-0472">Membrane</keyword>
<dbReference type="STRING" id="86259.A0A4Z1PIU2"/>
<dbReference type="PANTHER" id="PTHR28077:SF1">
    <property type="entry name" value="INOSITOL PHOSPHORYLCERAMIDE SYNTHASE REGULATORY SUBUNIT KEI1"/>
    <property type="match status" value="1"/>
</dbReference>
<feature type="transmembrane region" description="Helical" evidence="2">
    <location>
        <begin position="186"/>
        <end position="210"/>
    </location>
</feature>
<dbReference type="Proteomes" id="UP000298493">
    <property type="component" value="Unassembled WGS sequence"/>
</dbReference>